<dbReference type="PROSITE" id="PS50022">
    <property type="entry name" value="FA58C_3"/>
    <property type="match status" value="1"/>
</dbReference>
<evidence type="ECO:0000256" key="1">
    <source>
        <dbReference type="ARBA" id="ARBA00004613"/>
    </source>
</evidence>
<keyword evidence="10" id="KW-0325">Glycoprotein</keyword>
<dbReference type="GO" id="GO:0005516">
    <property type="term" value="F:calmodulin binding"/>
    <property type="evidence" value="ECO:0007669"/>
    <property type="project" value="UniProtKB-KW"/>
</dbReference>
<dbReference type="InterPro" id="IPR008969">
    <property type="entry name" value="CarboxyPept-like_regulatory"/>
</dbReference>
<accession>A0A673MN83</accession>
<dbReference type="CDD" id="cd11308">
    <property type="entry name" value="Peptidase_M14NE-CP-C_like"/>
    <property type="match status" value="1"/>
</dbReference>
<evidence type="ECO:0000313" key="18">
    <source>
        <dbReference type="Proteomes" id="UP000472270"/>
    </source>
</evidence>
<dbReference type="SUPFAM" id="SSF49785">
    <property type="entry name" value="Galactose-binding domain-like"/>
    <property type="match status" value="1"/>
</dbReference>
<dbReference type="PROSITE" id="PS52035">
    <property type="entry name" value="PEPTIDASE_M14"/>
    <property type="match status" value="1"/>
</dbReference>
<dbReference type="GO" id="GO:0004181">
    <property type="term" value="F:metallocarboxypeptidase activity"/>
    <property type="evidence" value="ECO:0007669"/>
    <property type="project" value="InterPro"/>
</dbReference>
<dbReference type="Pfam" id="PF00754">
    <property type="entry name" value="F5_F8_type_C"/>
    <property type="match status" value="1"/>
</dbReference>
<dbReference type="Pfam" id="PF00246">
    <property type="entry name" value="Peptidase_M14"/>
    <property type="match status" value="1"/>
</dbReference>
<dbReference type="GO" id="GO:0008270">
    <property type="term" value="F:zinc ion binding"/>
    <property type="evidence" value="ECO:0007669"/>
    <property type="project" value="InterPro"/>
</dbReference>
<dbReference type="Gene3D" id="3.40.630.10">
    <property type="entry name" value="Zn peptidases"/>
    <property type="match status" value="1"/>
</dbReference>
<dbReference type="Gene3D" id="2.60.40.1120">
    <property type="entry name" value="Carboxypeptidase-like, regulatory domain"/>
    <property type="match status" value="1"/>
</dbReference>
<evidence type="ECO:0000256" key="6">
    <source>
        <dbReference type="ARBA" id="ARBA00022860"/>
    </source>
</evidence>
<evidence type="ECO:0000256" key="5">
    <source>
        <dbReference type="ARBA" id="ARBA00022729"/>
    </source>
</evidence>
<evidence type="ECO:0000256" key="13">
    <source>
        <dbReference type="PROSITE-ProRule" id="PRU01379"/>
    </source>
</evidence>
<evidence type="ECO:0000256" key="12">
    <source>
        <dbReference type="ARBA" id="ARBA00079261"/>
    </source>
</evidence>
<evidence type="ECO:0000259" key="15">
    <source>
        <dbReference type="PROSITE" id="PS50022"/>
    </source>
</evidence>
<dbReference type="GO" id="GO:0016485">
    <property type="term" value="P:protein processing"/>
    <property type="evidence" value="ECO:0007669"/>
    <property type="project" value="TreeGrafter"/>
</dbReference>
<comment type="similarity">
    <text evidence="2 13">Belongs to the peptidase M14 family.</text>
</comment>
<dbReference type="PROSITE" id="PS00132">
    <property type="entry name" value="CARBOXYPEPT_ZN_1"/>
    <property type="match status" value="1"/>
</dbReference>
<name>A0A673MN83_9TELE</name>
<keyword evidence="4" id="KW-0964">Secreted</keyword>
<dbReference type="FunFam" id="3.40.630.10:FF:000007">
    <property type="entry name" value="Carboxypeptidase X (M14 family), member 1"/>
    <property type="match status" value="1"/>
</dbReference>
<dbReference type="InterPro" id="IPR057246">
    <property type="entry name" value="CARBOXYPEPT_ZN_1"/>
</dbReference>
<evidence type="ECO:0000256" key="11">
    <source>
        <dbReference type="ARBA" id="ARBA00074638"/>
    </source>
</evidence>
<dbReference type="GO" id="GO:0006518">
    <property type="term" value="P:peptide metabolic process"/>
    <property type="evidence" value="ECO:0007669"/>
    <property type="project" value="TreeGrafter"/>
</dbReference>
<evidence type="ECO:0000256" key="4">
    <source>
        <dbReference type="ARBA" id="ARBA00022525"/>
    </source>
</evidence>
<dbReference type="SUPFAM" id="SSF49464">
    <property type="entry name" value="Carboxypeptidase regulatory domain-like"/>
    <property type="match status" value="1"/>
</dbReference>
<proteinExistence type="inferred from homology"/>
<feature type="region of interest" description="Disordered" evidence="14">
    <location>
        <begin position="673"/>
        <end position="695"/>
    </location>
</feature>
<keyword evidence="7" id="KW-0805">Transcription regulation</keyword>
<dbReference type="PROSITE" id="PS01286">
    <property type="entry name" value="FA58C_2"/>
    <property type="match status" value="1"/>
</dbReference>
<dbReference type="Ensembl" id="ENSSRHT00000092035.1">
    <property type="protein sequence ID" value="ENSSRHP00000089615.1"/>
    <property type="gene ID" value="ENSSRHG00000044258.1"/>
</dbReference>
<evidence type="ECO:0000256" key="8">
    <source>
        <dbReference type="ARBA" id="ARBA00023125"/>
    </source>
</evidence>
<dbReference type="Gene3D" id="2.60.120.260">
    <property type="entry name" value="Galactose-binding domain-like"/>
    <property type="match status" value="1"/>
</dbReference>
<dbReference type="GO" id="GO:0001227">
    <property type="term" value="F:DNA-binding transcription repressor activity, RNA polymerase II-specific"/>
    <property type="evidence" value="ECO:0007669"/>
    <property type="project" value="TreeGrafter"/>
</dbReference>
<dbReference type="InterPro" id="IPR008979">
    <property type="entry name" value="Galactose-bd-like_sf"/>
</dbReference>
<dbReference type="SMART" id="SM00631">
    <property type="entry name" value="Zn_pept"/>
    <property type="match status" value="1"/>
</dbReference>
<feature type="domain" description="Peptidase M14" evidence="16">
    <location>
        <begin position="218"/>
        <end position="559"/>
    </location>
</feature>
<dbReference type="PRINTS" id="PR00765">
    <property type="entry name" value="CRBOXYPTASEA"/>
</dbReference>
<evidence type="ECO:0000259" key="16">
    <source>
        <dbReference type="PROSITE" id="PS52035"/>
    </source>
</evidence>
<evidence type="ECO:0000256" key="14">
    <source>
        <dbReference type="SAM" id="MobiDB-lite"/>
    </source>
</evidence>
<evidence type="ECO:0000256" key="10">
    <source>
        <dbReference type="ARBA" id="ARBA00023180"/>
    </source>
</evidence>
<keyword evidence="3" id="KW-0678">Repressor</keyword>
<dbReference type="AlphaFoldDB" id="A0A673MN83"/>
<dbReference type="InterPro" id="IPR050753">
    <property type="entry name" value="Peptidase_M14_domain"/>
</dbReference>
<dbReference type="CDD" id="cd00057">
    <property type="entry name" value="FA58C"/>
    <property type="match status" value="1"/>
</dbReference>
<feature type="compositionally biased region" description="Polar residues" evidence="14">
    <location>
        <begin position="673"/>
        <end position="689"/>
    </location>
</feature>
<protein>
    <recommendedName>
        <fullName evidence="11">Adipocyte enhancer-binding protein 1</fullName>
    </recommendedName>
    <alternativeName>
        <fullName evidence="12">Aortic carboxypeptidase-like protein</fullName>
    </alternativeName>
</protein>
<dbReference type="FunFam" id="2.60.40.1120:FF:000007">
    <property type="entry name" value="Carboxypeptidase X, M14 family member 2"/>
    <property type="match status" value="1"/>
</dbReference>
<keyword evidence="6" id="KW-0112">Calmodulin-binding</keyword>
<dbReference type="PANTHER" id="PTHR11532">
    <property type="entry name" value="PROTEASE M14 CARBOXYPEPTIDASE"/>
    <property type="match status" value="1"/>
</dbReference>
<dbReference type="GO" id="GO:0000977">
    <property type="term" value="F:RNA polymerase II transcription regulatory region sequence-specific DNA binding"/>
    <property type="evidence" value="ECO:0007669"/>
    <property type="project" value="TreeGrafter"/>
</dbReference>
<dbReference type="InterPro" id="IPR000834">
    <property type="entry name" value="Peptidase_M14"/>
</dbReference>
<comment type="caution">
    <text evidence="13">Lacks conserved residue(s) required for the propagation of feature annotation.</text>
</comment>
<keyword evidence="18" id="KW-1185">Reference proteome</keyword>
<comment type="subcellular location">
    <subcellularLocation>
        <location evidence="1">Secreted</location>
    </subcellularLocation>
</comment>
<dbReference type="InterPro" id="IPR000421">
    <property type="entry name" value="FA58C"/>
</dbReference>
<sequence>EERERERERKEQEEKGSVLSSNKLSSLKIFFSGLHCLSVCPPLGMESHRIENDQLLTSSVYQHRYGSHRARLNIQASGDEDDMNGGAWCANSEEKVHWIELDARTLTEFTGVITQGRDDPLDDYVSSYYVAFSNDSREWTVLDDGYAEWLFFGNSDKNTPVLSQFMEPVVARYIRILPQSWNGTMCMRMEVLGCPVPDPLSQYQSQNEVTHRDDLDYTHHNYLDMEKLMKSISDKCPNITRFYSLGKSFKGLEIYAMEITDNPGMHETGEPEFKYTAGYHGNEALGREILLMLMQYLCREYKDGNPRVRHLVDETRIHLVPSVNPDGHMKAFEKGSELGSWTLGHWTEDGHDIFQNFPDLNNIFWDAEDKGMVPKLIPNHHVPIPEGILSSNGSVAVETLALISWMESHPFVLGANLQGGERLVTYPFDMRRLTKESEEMEKKLNSRANRQGEPEEEIRGIEDQSLFRWLAISYASTHRTMTQTFQGGCQADDPTGGLGIVNRAKWKPIPGSMNDFSYLHTNCFELSIFLGCDKFPHQSELLMEWEHNREALLTFMAQVHRGIKGVVRDKEGNPISNATVSVEGVNHDVRTGESGDYWRLLNPGEYRVTARAEGYSPFTRLCVVGFDPGATLCNFDLNKSNWDRIKQIMALHGNRPIRLLSSGNRGSGQRYTYSTNQIPNSKFSNQIPNGNGGDMNRARLRRLRLMRIRRLRQQRLLASKTTMLPTTTTMTTTTVPPITESTTPWYDSWPLGETFEENTTPPEEIELTDALDYNYNYKIDDY</sequence>
<reference evidence="17" key="2">
    <citation type="submission" date="2025-09" db="UniProtKB">
        <authorList>
            <consortium name="Ensembl"/>
        </authorList>
    </citation>
    <scope>IDENTIFICATION</scope>
</reference>
<keyword evidence="5" id="KW-0732">Signal</keyword>
<dbReference type="Proteomes" id="UP000472270">
    <property type="component" value="Unassembled WGS sequence"/>
</dbReference>
<reference evidence="17" key="1">
    <citation type="submission" date="2025-08" db="UniProtKB">
        <authorList>
            <consortium name="Ensembl"/>
        </authorList>
    </citation>
    <scope>IDENTIFICATION</scope>
</reference>
<feature type="domain" description="F5/8 type C" evidence="15">
    <location>
        <begin position="38"/>
        <end position="194"/>
    </location>
</feature>
<dbReference type="SMART" id="SM00231">
    <property type="entry name" value="FA58C"/>
    <property type="match status" value="1"/>
</dbReference>
<evidence type="ECO:0000256" key="9">
    <source>
        <dbReference type="ARBA" id="ARBA00023163"/>
    </source>
</evidence>
<dbReference type="FunFam" id="2.60.120.260:FF:000068">
    <property type="entry name" value="Adipocyte enhancer-binding protein 1"/>
    <property type="match status" value="1"/>
</dbReference>
<dbReference type="GO" id="GO:0005615">
    <property type="term" value="C:extracellular space"/>
    <property type="evidence" value="ECO:0007669"/>
    <property type="project" value="TreeGrafter"/>
</dbReference>
<dbReference type="PROSITE" id="PS01285">
    <property type="entry name" value="FA58C_1"/>
    <property type="match status" value="1"/>
</dbReference>
<organism evidence="17 18">
    <name type="scientific">Sinocyclocheilus rhinocerous</name>
    <dbReference type="NCBI Taxonomy" id="307959"/>
    <lineage>
        <taxon>Eukaryota</taxon>
        <taxon>Metazoa</taxon>
        <taxon>Chordata</taxon>
        <taxon>Craniata</taxon>
        <taxon>Vertebrata</taxon>
        <taxon>Euteleostomi</taxon>
        <taxon>Actinopterygii</taxon>
        <taxon>Neopterygii</taxon>
        <taxon>Teleostei</taxon>
        <taxon>Ostariophysi</taxon>
        <taxon>Cypriniformes</taxon>
        <taxon>Cyprinidae</taxon>
        <taxon>Cyprininae</taxon>
        <taxon>Sinocyclocheilus</taxon>
    </lineage>
</organism>
<dbReference type="Pfam" id="PF13620">
    <property type="entry name" value="CarboxypepD_reg"/>
    <property type="match status" value="1"/>
</dbReference>
<keyword evidence="8" id="KW-0238">DNA-binding</keyword>
<evidence type="ECO:0000256" key="3">
    <source>
        <dbReference type="ARBA" id="ARBA00022491"/>
    </source>
</evidence>
<keyword evidence="9" id="KW-0804">Transcription</keyword>
<evidence type="ECO:0000256" key="2">
    <source>
        <dbReference type="ARBA" id="ARBA00005988"/>
    </source>
</evidence>
<dbReference type="SUPFAM" id="SSF53187">
    <property type="entry name" value="Zn-dependent exopeptidases"/>
    <property type="match status" value="1"/>
</dbReference>
<evidence type="ECO:0000256" key="7">
    <source>
        <dbReference type="ARBA" id="ARBA00023015"/>
    </source>
</evidence>
<evidence type="ECO:0000313" key="17">
    <source>
        <dbReference type="Ensembl" id="ENSSRHP00000089615.1"/>
    </source>
</evidence>
<dbReference type="PANTHER" id="PTHR11532:SF48">
    <property type="entry name" value="ADIPOCYTE ENHANCER-BINDING PROTEIN 1"/>
    <property type="match status" value="1"/>
</dbReference>